<feature type="transmembrane region" description="Helical" evidence="9">
    <location>
        <begin position="15"/>
        <end position="34"/>
    </location>
</feature>
<evidence type="ECO:0000256" key="3">
    <source>
        <dbReference type="ARBA" id="ARBA00022692"/>
    </source>
</evidence>
<keyword evidence="5 9" id="KW-1133">Transmembrane helix</keyword>
<name>A0A7N0TXW5_KALFE</name>
<evidence type="ECO:0000313" key="11">
    <source>
        <dbReference type="Proteomes" id="UP000594263"/>
    </source>
</evidence>
<dbReference type="Proteomes" id="UP000594263">
    <property type="component" value="Unplaced"/>
</dbReference>
<dbReference type="Gene3D" id="1.20.1080.10">
    <property type="entry name" value="Glycerol uptake facilitator protein"/>
    <property type="match status" value="1"/>
</dbReference>
<dbReference type="Gramene" id="Kaladp0047s0214.1.v1.1">
    <property type="protein sequence ID" value="Kaladp0047s0214.1.v1.1"/>
    <property type="gene ID" value="Kaladp0047s0214.v1.1"/>
</dbReference>
<evidence type="ECO:0000256" key="5">
    <source>
        <dbReference type="ARBA" id="ARBA00022989"/>
    </source>
</evidence>
<accession>A0A7N0TXW5</accession>
<organism evidence="10 11">
    <name type="scientific">Kalanchoe fedtschenkoi</name>
    <name type="common">Lavender scallops</name>
    <name type="synonym">South American air plant</name>
    <dbReference type="NCBI Taxonomy" id="63787"/>
    <lineage>
        <taxon>Eukaryota</taxon>
        <taxon>Viridiplantae</taxon>
        <taxon>Streptophyta</taxon>
        <taxon>Embryophyta</taxon>
        <taxon>Tracheophyta</taxon>
        <taxon>Spermatophyta</taxon>
        <taxon>Magnoliopsida</taxon>
        <taxon>eudicotyledons</taxon>
        <taxon>Gunneridae</taxon>
        <taxon>Pentapetalae</taxon>
        <taxon>Saxifragales</taxon>
        <taxon>Crassulaceae</taxon>
        <taxon>Kalanchoe</taxon>
    </lineage>
</organism>
<dbReference type="Pfam" id="PF00230">
    <property type="entry name" value="MIP"/>
    <property type="match status" value="1"/>
</dbReference>
<evidence type="ECO:0000256" key="9">
    <source>
        <dbReference type="SAM" id="Phobius"/>
    </source>
</evidence>
<dbReference type="PRINTS" id="PR00783">
    <property type="entry name" value="MINTRINSICP"/>
</dbReference>
<evidence type="ECO:0000256" key="4">
    <source>
        <dbReference type="ARBA" id="ARBA00022737"/>
    </source>
</evidence>
<keyword evidence="4" id="KW-0677">Repeat</keyword>
<dbReference type="InterPro" id="IPR023271">
    <property type="entry name" value="Aquaporin-like"/>
</dbReference>
<feature type="transmembrane region" description="Helical" evidence="9">
    <location>
        <begin position="46"/>
        <end position="67"/>
    </location>
</feature>
<dbReference type="EnsemblPlants" id="Kaladp0047s0214.1.v1.1">
    <property type="protein sequence ID" value="Kaladp0047s0214.1.v1.1"/>
    <property type="gene ID" value="Kaladp0047s0214.v1.1"/>
</dbReference>
<evidence type="ECO:0000256" key="6">
    <source>
        <dbReference type="ARBA" id="ARBA00023136"/>
    </source>
</evidence>
<keyword evidence="11" id="KW-1185">Reference proteome</keyword>
<evidence type="ECO:0000256" key="8">
    <source>
        <dbReference type="RuleBase" id="RU000477"/>
    </source>
</evidence>
<keyword evidence="6 9" id="KW-0472">Membrane</keyword>
<proteinExistence type="inferred from homology"/>
<dbReference type="GO" id="GO:0015250">
    <property type="term" value="F:water channel activity"/>
    <property type="evidence" value="ECO:0007669"/>
    <property type="project" value="InterPro"/>
</dbReference>
<dbReference type="PANTHER" id="PTHR46739:SF3">
    <property type="entry name" value="AQUAPORIN SIP1-1"/>
    <property type="match status" value="1"/>
</dbReference>
<feature type="transmembrane region" description="Helical" evidence="9">
    <location>
        <begin position="87"/>
        <end position="109"/>
    </location>
</feature>
<comment type="similarity">
    <text evidence="7">Belongs to the MIP/aquaporin (TC 1.A.8) family. SIP (TC 1.A.8.10) subfamily.</text>
</comment>
<dbReference type="InterPro" id="IPR000425">
    <property type="entry name" value="MIP"/>
</dbReference>
<dbReference type="SUPFAM" id="SSF81338">
    <property type="entry name" value="Aquaporin-like"/>
    <property type="match status" value="1"/>
</dbReference>
<dbReference type="InterPro" id="IPR044222">
    <property type="entry name" value="SIP1-1/2-like"/>
</dbReference>
<keyword evidence="3 8" id="KW-0812">Transmembrane</keyword>
<sequence>MVGGPYLKVDLHTGAIAEGVLTFVISFIVLFIIFRGPRNELLKIWLLAMSTVALIVAGSTFTGPAMNPANAFGWAYLDNKHHTWEQFYVYWICPFAGAILAGWVFRAIFPPPVKEKKA</sequence>
<comment type="subcellular location">
    <subcellularLocation>
        <location evidence="1">Membrane</location>
        <topology evidence="1">Multi-pass membrane protein</topology>
    </subcellularLocation>
</comment>
<dbReference type="AlphaFoldDB" id="A0A7N0TXW5"/>
<reference evidence="10" key="1">
    <citation type="submission" date="2021-01" db="UniProtKB">
        <authorList>
            <consortium name="EnsemblPlants"/>
        </authorList>
    </citation>
    <scope>IDENTIFICATION</scope>
</reference>
<evidence type="ECO:0000256" key="2">
    <source>
        <dbReference type="ARBA" id="ARBA00022448"/>
    </source>
</evidence>
<dbReference type="PANTHER" id="PTHR46739">
    <property type="entry name" value="AQUAPORIN SIP1-1"/>
    <property type="match status" value="1"/>
</dbReference>
<evidence type="ECO:0000313" key="10">
    <source>
        <dbReference type="EnsemblPlants" id="Kaladp0047s0214.1.v1.1"/>
    </source>
</evidence>
<dbReference type="OMA" id="ELMKTWL"/>
<protein>
    <submittedName>
        <fullName evidence="10">Uncharacterized protein</fullName>
    </submittedName>
</protein>
<dbReference type="GO" id="GO:0016020">
    <property type="term" value="C:membrane"/>
    <property type="evidence" value="ECO:0007669"/>
    <property type="project" value="UniProtKB-SubCell"/>
</dbReference>
<keyword evidence="2 8" id="KW-0813">Transport</keyword>
<evidence type="ECO:0000256" key="1">
    <source>
        <dbReference type="ARBA" id="ARBA00004141"/>
    </source>
</evidence>
<evidence type="ECO:0000256" key="7">
    <source>
        <dbReference type="ARBA" id="ARBA00024030"/>
    </source>
</evidence>